<proteinExistence type="predicted"/>
<evidence type="ECO:0000256" key="1">
    <source>
        <dbReference type="SAM" id="Coils"/>
    </source>
</evidence>
<keyword evidence="3" id="KW-1185">Reference proteome</keyword>
<feature type="coiled-coil region" evidence="1">
    <location>
        <begin position="7"/>
        <end position="34"/>
    </location>
</feature>
<feature type="non-terminal residue" evidence="2">
    <location>
        <position position="92"/>
    </location>
</feature>
<feature type="non-terminal residue" evidence="2">
    <location>
        <position position="1"/>
    </location>
</feature>
<name>A0A9N9P9G4_9GLOM</name>
<dbReference type="OrthoDB" id="10502321at2759"/>
<accession>A0A9N9P9G4</accession>
<dbReference type="AlphaFoldDB" id="A0A9N9P9G4"/>
<evidence type="ECO:0000313" key="3">
    <source>
        <dbReference type="Proteomes" id="UP000789405"/>
    </source>
</evidence>
<dbReference type="Proteomes" id="UP000789405">
    <property type="component" value="Unassembled WGS sequence"/>
</dbReference>
<organism evidence="2 3">
    <name type="scientific">Dentiscutata erythropus</name>
    <dbReference type="NCBI Taxonomy" id="1348616"/>
    <lineage>
        <taxon>Eukaryota</taxon>
        <taxon>Fungi</taxon>
        <taxon>Fungi incertae sedis</taxon>
        <taxon>Mucoromycota</taxon>
        <taxon>Glomeromycotina</taxon>
        <taxon>Glomeromycetes</taxon>
        <taxon>Diversisporales</taxon>
        <taxon>Gigasporaceae</taxon>
        <taxon>Dentiscutata</taxon>
    </lineage>
</organism>
<reference evidence="2" key="1">
    <citation type="submission" date="2021-06" db="EMBL/GenBank/DDBJ databases">
        <authorList>
            <person name="Kallberg Y."/>
            <person name="Tangrot J."/>
            <person name="Rosling A."/>
        </authorList>
    </citation>
    <scope>NUCLEOTIDE SEQUENCE</scope>
    <source>
        <strain evidence="2">MA453B</strain>
    </source>
</reference>
<protein>
    <submittedName>
        <fullName evidence="2">24004_t:CDS:1</fullName>
    </submittedName>
</protein>
<gene>
    <name evidence="2" type="ORF">DERYTH_LOCUS23599</name>
</gene>
<evidence type="ECO:0000313" key="2">
    <source>
        <dbReference type="EMBL" id="CAG8802080.1"/>
    </source>
</evidence>
<comment type="caution">
    <text evidence="2">The sequence shown here is derived from an EMBL/GenBank/DDBJ whole genome shotgun (WGS) entry which is preliminary data.</text>
</comment>
<dbReference type="EMBL" id="CAJVPY010036517">
    <property type="protein sequence ID" value="CAG8802080.1"/>
    <property type="molecule type" value="Genomic_DNA"/>
</dbReference>
<sequence length="92" mass="10465">EVATRSENAYKNEIHNYKEAIQDIYDQIDNLDVNKLNSILCTNEIPGLQNFAATNELPAVICYSNFEEATDHSEPRIHEINNTENIINSEPS</sequence>
<keyword evidence="1" id="KW-0175">Coiled coil</keyword>